<dbReference type="GO" id="GO:0006002">
    <property type="term" value="P:fructose 6-phosphate metabolic process"/>
    <property type="evidence" value="ECO:0007669"/>
    <property type="project" value="TreeGrafter"/>
</dbReference>
<dbReference type="PANTHER" id="PTHR10937:SF0">
    <property type="entry name" value="GLUTAMINE--FRUCTOSE-6-PHOSPHATE TRANSAMINASE (ISOMERIZING)"/>
    <property type="match status" value="1"/>
</dbReference>
<dbReference type="EMBL" id="CAIJDP010000053">
    <property type="protein sequence ID" value="CAD0001215.1"/>
    <property type="molecule type" value="Genomic_DNA"/>
</dbReference>
<keyword evidence="9" id="KW-0315">Glutamine amidotransferase</keyword>
<dbReference type="Gene3D" id="3.60.20.10">
    <property type="entry name" value="Glutamine Phosphoribosylpyrophosphate, subunit 1, domain 1"/>
    <property type="match status" value="1"/>
</dbReference>
<comment type="subcellular location">
    <subcellularLocation>
        <location evidence="2 10">Cytoplasm</location>
    </subcellularLocation>
</comment>
<dbReference type="InterPro" id="IPR029055">
    <property type="entry name" value="Ntn_hydrolases_N"/>
</dbReference>
<evidence type="ECO:0000256" key="1">
    <source>
        <dbReference type="ARBA" id="ARBA00001031"/>
    </source>
</evidence>
<sequence>MCGIVGYIGHREAYPIVIKGLKRLEYRGYDSAGVMLYDQESDIKLCKTKGKVSDLEEKAKADFTTNGTIGIGHTRWATHGVPNDLNSHPHLSNSGELAIIHNGIIENYAPLKEELKKRGYIFHSDTDTEVLVNLIEEVQKNEKIKLGKAVQIALNQVVGAYAIAVFDKKNPDEIVAARLGSPLAIGVGEGEYFIASDASPFIEYTANAVYLEDGEMANIRLHKPLKIRKIKDDSLVDPYIQELQMNLEQIEKGGYDHFMLKEIYEQPSVIKDTYRGRLNANKGIVQLAGVEDNIEKFLNANRILIVACGTSWHAGLVAEYIFEEFSRIPVEVEYASEFRYRNPIINKNDVVIAISQSGETADTMAAIKLAKENGAFVFGVCNVVGSSISRESHAGAYTHAGPEIGVASTKAFTTQITVLTMIALRLGKAKGTLSNTDFHTYLQELEIIPEKVAEALETNERAKEIAAAFKDAPNCLYLGRGYNFPVALEGALKLKEISYIHAEGYPAAEMKHGPIALIDEQMPVIVIAPKQGHYDKIVSNIQEIKSRSGKIIAVVTKGDTQVRELADYVIEIPETSDALSPLITTIPLQLLSYHIAVMRGCNVDQPRNLAKSVTVE</sequence>
<evidence type="ECO:0000313" key="13">
    <source>
        <dbReference type="EMBL" id="CAD0001215.1"/>
    </source>
</evidence>
<dbReference type="CDD" id="cd00714">
    <property type="entry name" value="GFAT"/>
    <property type="match status" value="1"/>
</dbReference>
<dbReference type="FunFam" id="3.60.20.10:FF:000006">
    <property type="entry name" value="Glutamine--fructose-6-phosphate aminotransferase [isomerizing]"/>
    <property type="match status" value="1"/>
</dbReference>
<dbReference type="EC" id="2.6.1.16" evidence="3 10"/>
<keyword evidence="14" id="KW-1185">Reference proteome</keyword>
<keyword evidence="8" id="KW-0677">Repeat</keyword>
<evidence type="ECO:0000256" key="6">
    <source>
        <dbReference type="ARBA" id="ARBA00022576"/>
    </source>
</evidence>
<dbReference type="Pfam" id="PF01380">
    <property type="entry name" value="SIS"/>
    <property type="match status" value="2"/>
</dbReference>
<evidence type="ECO:0000256" key="8">
    <source>
        <dbReference type="ARBA" id="ARBA00022737"/>
    </source>
</evidence>
<comment type="subunit">
    <text evidence="10">Homodimer.</text>
</comment>
<feature type="active site" description="Nucleophile; for GATase activity" evidence="10">
    <location>
        <position position="2"/>
    </location>
</feature>
<dbReference type="SUPFAM" id="SSF53697">
    <property type="entry name" value="SIS domain"/>
    <property type="match status" value="1"/>
</dbReference>
<evidence type="ECO:0000256" key="5">
    <source>
        <dbReference type="ARBA" id="ARBA00022490"/>
    </source>
</evidence>
<evidence type="ECO:0000259" key="12">
    <source>
        <dbReference type="PROSITE" id="PS51464"/>
    </source>
</evidence>
<dbReference type="GO" id="GO:0004360">
    <property type="term" value="F:glutamine-fructose-6-phosphate transaminase (isomerizing) activity"/>
    <property type="evidence" value="ECO:0007669"/>
    <property type="project" value="UniProtKB-UniRule"/>
</dbReference>
<keyword evidence="6 10" id="KW-0032">Aminotransferase</keyword>
<evidence type="ECO:0000259" key="11">
    <source>
        <dbReference type="PROSITE" id="PS51278"/>
    </source>
</evidence>
<dbReference type="CDD" id="cd05009">
    <property type="entry name" value="SIS_GlmS_GlmD_2"/>
    <property type="match status" value="1"/>
</dbReference>
<evidence type="ECO:0000256" key="2">
    <source>
        <dbReference type="ARBA" id="ARBA00004496"/>
    </source>
</evidence>
<feature type="domain" description="SIS" evidence="12">
    <location>
        <begin position="293"/>
        <end position="432"/>
    </location>
</feature>
<dbReference type="InterPro" id="IPR017932">
    <property type="entry name" value="GATase_2_dom"/>
</dbReference>
<dbReference type="InterPro" id="IPR047084">
    <property type="entry name" value="GFAT_N"/>
</dbReference>
<feature type="active site" description="For Fru-6P isomerization activity" evidence="10">
    <location>
        <position position="611"/>
    </location>
</feature>
<accession>A0A6V6YP42</accession>
<comment type="function">
    <text evidence="10">Catalyzes the first step in hexosamine metabolism, converting fructose-6P into glucosamine-6P using glutamine as a nitrogen source.</text>
</comment>
<reference evidence="13 14" key="1">
    <citation type="submission" date="2020-06" db="EMBL/GenBank/DDBJ databases">
        <authorList>
            <person name="Criscuolo A."/>
        </authorList>
    </citation>
    <scope>NUCLEOTIDE SEQUENCE [LARGE SCALE GENOMIC DNA]</scope>
    <source>
        <strain evidence="14">CIP 111411</strain>
    </source>
</reference>
<dbReference type="InterPro" id="IPR005855">
    <property type="entry name" value="GFAT"/>
</dbReference>
<feature type="initiator methionine" description="Removed" evidence="10">
    <location>
        <position position="1"/>
    </location>
</feature>
<dbReference type="GO" id="GO:0097367">
    <property type="term" value="F:carbohydrate derivative binding"/>
    <property type="evidence" value="ECO:0007669"/>
    <property type="project" value="InterPro"/>
</dbReference>
<dbReference type="InterPro" id="IPR046348">
    <property type="entry name" value="SIS_dom_sf"/>
</dbReference>
<keyword evidence="5 10" id="KW-0963">Cytoplasm</keyword>
<dbReference type="Pfam" id="PF13522">
    <property type="entry name" value="GATase_6"/>
    <property type="match status" value="1"/>
</dbReference>
<evidence type="ECO:0000256" key="7">
    <source>
        <dbReference type="ARBA" id="ARBA00022679"/>
    </source>
</evidence>
<dbReference type="InterPro" id="IPR035490">
    <property type="entry name" value="GlmS/FrlB_SIS"/>
</dbReference>
<feature type="domain" description="Glutamine amidotransferase type-2" evidence="11">
    <location>
        <begin position="2"/>
        <end position="222"/>
    </location>
</feature>
<dbReference type="InterPro" id="IPR035466">
    <property type="entry name" value="GlmS/AgaS_SIS"/>
</dbReference>
<dbReference type="PROSITE" id="PS51464">
    <property type="entry name" value="SIS"/>
    <property type="match status" value="2"/>
</dbReference>
<dbReference type="PROSITE" id="PS51278">
    <property type="entry name" value="GATASE_TYPE_2"/>
    <property type="match status" value="1"/>
</dbReference>
<dbReference type="PANTHER" id="PTHR10937">
    <property type="entry name" value="GLUCOSAMINE--FRUCTOSE-6-PHOSPHATE AMINOTRANSFERASE, ISOMERIZING"/>
    <property type="match status" value="1"/>
</dbReference>
<dbReference type="NCBIfam" id="NF001484">
    <property type="entry name" value="PRK00331.1"/>
    <property type="match status" value="1"/>
</dbReference>
<evidence type="ECO:0000256" key="9">
    <source>
        <dbReference type="ARBA" id="ARBA00022962"/>
    </source>
</evidence>
<dbReference type="GO" id="GO:0005975">
    <property type="term" value="P:carbohydrate metabolic process"/>
    <property type="evidence" value="ECO:0007669"/>
    <property type="project" value="UniProtKB-UniRule"/>
</dbReference>
<evidence type="ECO:0000256" key="3">
    <source>
        <dbReference type="ARBA" id="ARBA00012916"/>
    </source>
</evidence>
<dbReference type="FunFam" id="3.40.50.10490:FF:000001">
    <property type="entry name" value="Glutamine--fructose-6-phosphate aminotransferase [isomerizing]"/>
    <property type="match status" value="1"/>
</dbReference>
<proteinExistence type="inferred from homology"/>
<name>A0A6V6YP42_9FLAO</name>
<dbReference type="Proteomes" id="UP000530060">
    <property type="component" value="Unassembled WGS sequence"/>
</dbReference>
<keyword evidence="7 10" id="KW-0808">Transferase</keyword>
<dbReference type="SUPFAM" id="SSF56235">
    <property type="entry name" value="N-terminal nucleophile aminohydrolases (Ntn hydrolases)"/>
    <property type="match status" value="1"/>
</dbReference>
<feature type="domain" description="SIS" evidence="12">
    <location>
        <begin position="465"/>
        <end position="606"/>
    </location>
</feature>
<dbReference type="HAMAP" id="MF_00164">
    <property type="entry name" value="GlmS"/>
    <property type="match status" value="1"/>
</dbReference>
<dbReference type="InterPro" id="IPR001347">
    <property type="entry name" value="SIS_dom"/>
</dbReference>
<dbReference type="CDD" id="cd05008">
    <property type="entry name" value="SIS_GlmS_GlmD_1"/>
    <property type="match status" value="1"/>
</dbReference>
<dbReference type="GO" id="GO:0006487">
    <property type="term" value="P:protein N-linked glycosylation"/>
    <property type="evidence" value="ECO:0007669"/>
    <property type="project" value="TreeGrafter"/>
</dbReference>
<evidence type="ECO:0000256" key="4">
    <source>
        <dbReference type="ARBA" id="ARBA00016090"/>
    </source>
</evidence>
<dbReference type="Gene3D" id="3.40.50.10490">
    <property type="entry name" value="Glucose-6-phosphate isomerase like protein, domain 1"/>
    <property type="match status" value="2"/>
</dbReference>
<evidence type="ECO:0000256" key="10">
    <source>
        <dbReference type="HAMAP-Rule" id="MF_00164"/>
    </source>
</evidence>
<dbReference type="NCBIfam" id="TIGR01135">
    <property type="entry name" value="glmS"/>
    <property type="match status" value="1"/>
</dbReference>
<dbReference type="RefSeq" id="WP_180907778.1">
    <property type="nucleotide sequence ID" value="NZ_CAIJDP010000053.1"/>
</dbReference>
<comment type="catalytic activity">
    <reaction evidence="1 10">
        <text>D-fructose 6-phosphate + L-glutamine = D-glucosamine 6-phosphate + L-glutamate</text>
        <dbReference type="Rhea" id="RHEA:13237"/>
        <dbReference type="ChEBI" id="CHEBI:29985"/>
        <dbReference type="ChEBI" id="CHEBI:58359"/>
        <dbReference type="ChEBI" id="CHEBI:58725"/>
        <dbReference type="ChEBI" id="CHEBI:61527"/>
        <dbReference type="EC" id="2.6.1.16"/>
    </reaction>
</comment>
<dbReference type="GO" id="GO:0005829">
    <property type="term" value="C:cytosol"/>
    <property type="evidence" value="ECO:0007669"/>
    <property type="project" value="TreeGrafter"/>
</dbReference>
<comment type="caution">
    <text evidence="13">The sequence shown here is derived from an EMBL/GenBank/DDBJ whole genome shotgun (WGS) entry which is preliminary data.</text>
</comment>
<evidence type="ECO:0000313" key="14">
    <source>
        <dbReference type="Proteomes" id="UP000530060"/>
    </source>
</evidence>
<dbReference type="GO" id="GO:0006047">
    <property type="term" value="P:UDP-N-acetylglucosamine metabolic process"/>
    <property type="evidence" value="ECO:0007669"/>
    <property type="project" value="TreeGrafter"/>
</dbReference>
<gene>
    <name evidence="10" type="primary">glmS</name>
    <name evidence="13" type="ORF">FLAT13_00446</name>
</gene>
<organism evidence="13 14">
    <name type="scientific">Flavobacterium salmonis</name>
    <dbReference type="NCBI Taxonomy" id="2654844"/>
    <lineage>
        <taxon>Bacteria</taxon>
        <taxon>Pseudomonadati</taxon>
        <taxon>Bacteroidota</taxon>
        <taxon>Flavobacteriia</taxon>
        <taxon>Flavobacteriales</taxon>
        <taxon>Flavobacteriaceae</taxon>
        <taxon>Flavobacterium</taxon>
    </lineage>
</organism>
<protein>
    <recommendedName>
        <fullName evidence="4 10">Glutamine--fructose-6-phosphate aminotransferase [isomerizing]</fullName>
        <ecNumber evidence="3 10">2.6.1.16</ecNumber>
    </recommendedName>
    <alternativeName>
        <fullName evidence="10">D-fructose-6-phosphate amidotransferase</fullName>
    </alternativeName>
    <alternativeName>
        <fullName evidence="10">GFAT</fullName>
    </alternativeName>
    <alternativeName>
        <fullName evidence="10">Glucosamine-6-phosphate synthase</fullName>
    </alternativeName>
    <alternativeName>
        <fullName evidence="10">Hexosephosphate aminotransferase</fullName>
    </alternativeName>
    <alternativeName>
        <fullName evidence="10">L-glutamine--D-fructose-6-phosphate amidotransferase</fullName>
    </alternativeName>
</protein>
<dbReference type="AlphaFoldDB" id="A0A6V6YP42"/>